<reference evidence="3 4" key="1">
    <citation type="submission" date="2021-06" db="EMBL/GenBank/DDBJ databases">
        <title>Rhodobacteraceae bacterium strain HSP-20.</title>
        <authorList>
            <person name="Chen W.-M."/>
        </authorList>
    </citation>
    <scope>NUCLEOTIDE SEQUENCE [LARGE SCALE GENOMIC DNA]</scope>
    <source>
        <strain evidence="3 4">HSP-20</strain>
    </source>
</reference>
<feature type="domain" description="MEKHLA" evidence="2">
    <location>
        <begin position="31"/>
        <end position="169"/>
    </location>
</feature>
<dbReference type="InterPro" id="IPR013978">
    <property type="entry name" value="MEKHLA"/>
</dbReference>
<feature type="region of interest" description="Disordered" evidence="1">
    <location>
        <begin position="1"/>
        <end position="21"/>
    </location>
</feature>
<gene>
    <name evidence="3" type="ORF">GU927_018410</name>
</gene>
<keyword evidence="4" id="KW-1185">Reference proteome</keyword>
<name>A0ABS6J7T3_9RHOB</name>
<protein>
    <submittedName>
        <fullName evidence="3">MEKHLA domain-containing protein</fullName>
    </submittedName>
</protein>
<evidence type="ECO:0000313" key="3">
    <source>
        <dbReference type="EMBL" id="MBU9699816.1"/>
    </source>
</evidence>
<evidence type="ECO:0000313" key="4">
    <source>
        <dbReference type="Proteomes" id="UP000731907"/>
    </source>
</evidence>
<dbReference type="Pfam" id="PF08670">
    <property type="entry name" value="MEKHLA"/>
    <property type="match status" value="1"/>
</dbReference>
<proteinExistence type="predicted"/>
<comment type="caution">
    <text evidence="3">The sequence shown here is derived from an EMBL/GenBank/DDBJ whole genome shotgun (WGS) entry which is preliminary data.</text>
</comment>
<evidence type="ECO:0000256" key="1">
    <source>
        <dbReference type="SAM" id="MobiDB-lite"/>
    </source>
</evidence>
<dbReference type="Proteomes" id="UP000731907">
    <property type="component" value="Unassembled WGS sequence"/>
</dbReference>
<dbReference type="EMBL" id="JAAATX020000015">
    <property type="protein sequence ID" value="MBU9699816.1"/>
    <property type="molecule type" value="Genomic_DNA"/>
</dbReference>
<dbReference type="RefSeq" id="WP_161763877.1">
    <property type="nucleotide sequence ID" value="NZ_JAAATX020000015.1"/>
</dbReference>
<organism evidence="3 4">
    <name type="scientific">Paragemmobacter amnigenus</name>
    <dbReference type="NCBI Taxonomy" id="2852097"/>
    <lineage>
        <taxon>Bacteria</taxon>
        <taxon>Pseudomonadati</taxon>
        <taxon>Pseudomonadota</taxon>
        <taxon>Alphaproteobacteria</taxon>
        <taxon>Rhodobacterales</taxon>
        <taxon>Paracoccaceae</taxon>
        <taxon>Paragemmobacter</taxon>
    </lineage>
</organism>
<evidence type="ECO:0000259" key="2">
    <source>
        <dbReference type="Pfam" id="PF08670"/>
    </source>
</evidence>
<accession>A0ABS6J7T3</accession>
<sequence length="174" mass="18934">MSRRLPVAPTPPDPLRADGGAGWQQPAAIAYARLLVESLHRLTGHAMADPALPDAALAAALWDMARPLVSHGTEPDPVFRHANRAALSLWEMDWYAFTRLPSRHSAEADTGIQTDRSALLARALQQGWVDGYEGIRISATGRRFRISQTVLWTVTDATGTRHGQAALIGRVTPL</sequence>